<organism evidence="2 3">
    <name type="scientific">Marinibactrum halimedae</name>
    <dbReference type="NCBI Taxonomy" id="1444977"/>
    <lineage>
        <taxon>Bacteria</taxon>
        <taxon>Pseudomonadati</taxon>
        <taxon>Pseudomonadota</taxon>
        <taxon>Gammaproteobacteria</taxon>
        <taxon>Cellvibrionales</taxon>
        <taxon>Cellvibrionaceae</taxon>
        <taxon>Marinibactrum</taxon>
    </lineage>
</organism>
<feature type="transmembrane region" description="Helical" evidence="1">
    <location>
        <begin position="6"/>
        <end position="28"/>
    </location>
</feature>
<dbReference type="EMBL" id="BSPD01000087">
    <property type="protein sequence ID" value="GLS27757.1"/>
    <property type="molecule type" value="Genomic_DNA"/>
</dbReference>
<proteinExistence type="predicted"/>
<protein>
    <submittedName>
        <fullName evidence="2">Uncharacterized protein</fullName>
    </submittedName>
</protein>
<keyword evidence="3" id="KW-1185">Reference proteome</keyword>
<gene>
    <name evidence="2" type="ORF">GCM10007877_34760</name>
</gene>
<comment type="caution">
    <text evidence="2">The sequence shown here is derived from an EMBL/GenBank/DDBJ whole genome shotgun (WGS) entry which is preliminary data.</text>
</comment>
<accession>A0AA37WQS8</accession>
<dbReference type="Proteomes" id="UP001156870">
    <property type="component" value="Unassembled WGS sequence"/>
</dbReference>
<reference evidence="2 3" key="1">
    <citation type="journal article" date="2014" name="Int. J. Syst. Evol. Microbiol.">
        <title>Complete genome sequence of Corynebacterium casei LMG S-19264T (=DSM 44701T), isolated from a smear-ripened cheese.</title>
        <authorList>
            <consortium name="US DOE Joint Genome Institute (JGI-PGF)"/>
            <person name="Walter F."/>
            <person name="Albersmeier A."/>
            <person name="Kalinowski J."/>
            <person name="Ruckert C."/>
        </authorList>
    </citation>
    <scope>NUCLEOTIDE SEQUENCE [LARGE SCALE GENOMIC DNA]</scope>
    <source>
        <strain evidence="2 3">NBRC 110095</strain>
    </source>
</reference>
<keyword evidence="1" id="KW-0812">Transmembrane</keyword>
<dbReference type="AlphaFoldDB" id="A0AA37WQS8"/>
<evidence type="ECO:0000256" key="1">
    <source>
        <dbReference type="SAM" id="Phobius"/>
    </source>
</evidence>
<name>A0AA37WQS8_9GAMM</name>
<keyword evidence="1" id="KW-1133">Transmembrane helix</keyword>
<evidence type="ECO:0000313" key="2">
    <source>
        <dbReference type="EMBL" id="GLS27757.1"/>
    </source>
</evidence>
<sequence length="59" mass="7317">MMDMILFILMMLILFYCCYFFMRLCLAIREDFKKSEKYKKDWDKAGLDVKSKLDEIFKR</sequence>
<evidence type="ECO:0000313" key="3">
    <source>
        <dbReference type="Proteomes" id="UP001156870"/>
    </source>
</evidence>
<dbReference type="RefSeq" id="WP_232593503.1">
    <property type="nucleotide sequence ID" value="NZ_BSPD01000087.1"/>
</dbReference>
<keyword evidence="1" id="KW-0472">Membrane</keyword>